<organism evidence="4 5">
    <name type="scientific">Fimbriimonas ginsengisoli Gsoil 348</name>
    <dbReference type="NCBI Taxonomy" id="661478"/>
    <lineage>
        <taxon>Bacteria</taxon>
        <taxon>Bacillati</taxon>
        <taxon>Armatimonadota</taxon>
        <taxon>Fimbriimonadia</taxon>
        <taxon>Fimbriimonadales</taxon>
        <taxon>Fimbriimonadaceae</taxon>
        <taxon>Fimbriimonas</taxon>
    </lineage>
</organism>
<evidence type="ECO:0000259" key="3">
    <source>
        <dbReference type="Pfam" id="PF07691"/>
    </source>
</evidence>
<dbReference type="InterPro" id="IPR006626">
    <property type="entry name" value="PbH1"/>
</dbReference>
<evidence type="ECO:0000313" key="5">
    <source>
        <dbReference type="Proteomes" id="UP000027982"/>
    </source>
</evidence>
<dbReference type="Proteomes" id="UP000027982">
    <property type="component" value="Chromosome"/>
</dbReference>
<feature type="domain" description="Periplasmic copper-binding protein NosD beta helix" evidence="2">
    <location>
        <begin position="96"/>
        <end position="298"/>
    </location>
</feature>
<evidence type="ECO:0000259" key="2">
    <source>
        <dbReference type="Pfam" id="PF05048"/>
    </source>
</evidence>
<reference evidence="4 5" key="1">
    <citation type="journal article" date="2014" name="PLoS ONE">
        <title>The first complete genome sequence of the class fimbriimonadia in the phylum armatimonadetes.</title>
        <authorList>
            <person name="Hu Z.Y."/>
            <person name="Wang Y.Z."/>
            <person name="Im W.T."/>
            <person name="Wang S.Y."/>
            <person name="Zhao G.P."/>
            <person name="Zheng H.J."/>
            <person name="Quan Z.X."/>
        </authorList>
    </citation>
    <scope>NUCLEOTIDE SEQUENCE [LARGE SCALE GENOMIC DNA]</scope>
    <source>
        <strain evidence="4">Gsoil 348</strain>
    </source>
</reference>
<feature type="domain" description="PA14" evidence="3">
    <location>
        <begin position="741"/>
        <end position="823"/>
    </location>
</feature>
<sequence length="825" mass="91822">MPLPFVLVVALAPKSAAPIELRPGIVLTKSVKVTRKTYRFATAQGEKQAGGETIPTLTPAIVIRGDGITIDFAGATLQGSAERTDPDKRKGLAVQVEGNNVTLKNLNVHGYKVGLIARNAKGLRILDSDFSNNWKQKLASTIEKEDESDWMSYHHNENDEWLRYGAAIYLSGCDRFEVKGVRAQGGQCGLMLNRSTHGTVWNNDFSFLSGVGLGLYRSSDNRVMHNRIDWCVRGFSYGVYNRGQDSAGILIFEQCNRNVFAYNSVTHGGDGFFLWAGQTTMDAGTGGCNDNLLYGNDFSHAPTNGIEATFSRNTFANNKVMECWHGVWGGYSYDTKILGNVFGYNAESIAIEHGQKNEITSNVFFRDNMGLDLWMNASQDPNWGYPKHHDTVSHDYKIQANLFSDIPTTAIRVRDTHEVDIDQNNFFRVGRVLQITQKGKDVARPGLEGGSEEEKEESGVEFGANAVRSVKAEPALEGFKSVQYDPSFRPLPPTMEASGRPIVELDPDPKQYISRFDVRWEPVWLDLPVTSKNLQDIYWSRTAMDTRTLAPKPMTGGRIPFIPKGTLRGQRYILVDEWGPYDFKRPLLWPRQDLNPGVTGNVTRKRYEILGPKGRWRLLSSDGVSHVSAQSGSVPGYVDVEMKVGQVGTTKIEMEYVGAATSDYRGVVTPAGKPVRFGFSRFFAPIAWNVKFFRWSESENPAEPHANPKNFAQVLESAPIKELKTDRLDYAGYALVRGLPNDHYATLGEGTFSVPAGEYDVALTTDDGARLWLDGKPLIADAWKYQGPTLYTKRVHLGAGPHTMRVEHFQIDGYATLKVELKPAK</sequence>
<dbReference type="SUPFAM" id="SSF51126">
    <property type="entry name" value="Pectin lyase-like"/>
    <property type="match status" value="2"/>
</dbReference>
<dbReference type="SUPFAM" id="SSF56988">
    <property type="entry name" value="Anthrax protective antigen"/>
    <property type="match status" value="1"/>
</dbReference>
<dbReference type="STRING" id="661478.OP10G_1178"/>
<dbReference type="InterPro" id="IPR011050">
    <property type="entry name" value="Pectin_lyase_fold/virulence"/>
</dbReference>
<dbReference type="eggNOG" id="COG3420">
    <property type="taxonomic scope" value="Bacteria"/>
</dbReference>
<dbReference type="Pfam" id="PF07691">
    <property type="entry name" value="PA14"/>
    <property type="match status" value="1"/>
</dbReference>
<evidence type="ECO:0000256" key="1">
    <source>
        <dbReference type="SAM" id="MobiDB-lite"/>
    </source>
</evidence>
<dbReference type="Gene3D" id="2.160.20.10">
    <property type="entry name" value="Single-stranded right-handed beta-helix, Pectin lyase-like"/>
    <property type="match status" value="2"/>
</dbReference>
<gene>
    <name evidence="4" type="ORF">OP10G_1178</name>
</gene>
<dbReference type="Pfam" id="PF05048">
    <property type="entry name" value="NosD"/>
    <property type="match status" value="1"/>
</dbReference>
<name>A0A068NM82_FIMGI</name>
<dbReference type="SMART" id="SM00710">
    <property type="entry name" value="PbH1"/>
    <property type="match status" value="8"/>
</dbReference>
<protein>
    <submittedName>
        <fullName evidence="4">PKD domain containing protein</fullName>
    </submittedName>
</protein>
<dbReference type="InterPro" id="IPR012334">
    <property type="entry name" value="Pectin_lyas_fold"/>
</dbReference>
<dbReference type="InterPro" id="IPR007742">
    <property type="entry name" value="NosD_dom"/>
</dbReference>
<dbReference type="RefSeq" id="WP_025226826.1">
    <property type="nucleotide sequence ID" value="NZ_CP007139.1"/>
</dbReference>
<dbReference type="KEGG" id="fgi:OP10G_1178"/>
<keyword evidence="5" id="KW-1185">Reference proteome</keyword>
<dbReference type="InterPro" id="IPR011658">
    <property type="entry name" value="PA14_dom"/>
</dbReference>
<accession>A0A068NM82</accession>
<dbReference type="AlphaFoldDB" id="A0A068NM82"/>
<evidence type="ECO:0000313" key="4">
    <source>
        <dbReference type="EMBL" id="AIE84546.1"/>
    </source>
</evidence>
<dbReference type="HOGENOM" id="CLU_343148_0_0_0"/>
<dbReference type="EMBL" id="CP007139">
    <property type="protein sequence ID" value="AIE84546.1"/>
    <property type="molecule type" value="Genomic_DNA"/>
</dbReference>
<dbReference type="OrthoDB" id="7335480at2"/>
<proteinExistence type="predicted"/>
<feature type="region of interest" description="Disordered" evidence="1">
    <location>
        <begin position="442"/>
        <end position="461"/>
    </location>
</feature>